<sequence>MREMVDARVYIADNGFKPEYLHFLEEKMRASCPNSGFKAKPHIESCVKALKKDWTTIDDILTGVRHGCNGLDMSMELIRLSPPMIISSKQKSGAANVSTIMTIVVDLSDSESGEPNIVNVADSSGTRPARSEMPEASSKGQKGLSSDSLTTIGDYMLQAVEVIAVKIGKSTTEITKAILDDKGRRKAVVLALEEVRLTPHIAQDGRRGCSQRLCECEVVIFCSGNLGIDNPDALDTVKKMVVPQSKEQYLGHGTVLESGTSRGRSGIFGDFGVRFECRRCEEDDEARILSTHDVNKMKKFGSLARMM</sequence>
<dbReference type="Proteomes" id="UP001417504">
    <property type="component" value="Unassembled WGS sequence"/>
</dbReference>
<feature type="region of interest" description="Disordered" evidence="1">
    <location>
        <begin position="120"/>
        <end position="146"/>
    </location>
</feature>
<evidence type="ECO:0000313" key="3">
    <source>
        <dbReference type="Proteomes" id="UP001417504"/>
    </source>
</evidence>
<comment type="caution">
    <text evidence="2">The sequence shown here is derived from an EMBL/GenBank/DDBJ whole genome shotgun (WGS) entry which is preliminary data.</text>
</comment>
<keyword evidence="3" id="KW-1185">Reference proteome</keyword>
<evidence type="ECO:0000256" key="1">
    <source>
        <dbReference type="SAM" id="MobiDB-lite"/>
    </source>
</evidence>
<reference evidence="2 3" key="1">
    <citation type="submission" date="2024-01" db="EMBL/GenBank/DDBJ databases">
        <title>Genome assemblies of Stephania.</title>
        <authorList>
            <person name="Yang L."/>
        </authorList>
    </citation>
    <scope>NUCLEOTIDE SEQUENCE [LARGE SCALE GENOMIC DNA]</scope>
    <source>
        <strain evidence="2">QJT</strain>
        <tissue evidence="2">Leaf</tissue>
    </source>
</reference>
<dbReference type="AlphaFoldDB" id="A0AAP0PCD3"/>
<name>A0AAP0PCD3_9MAGN</name>
<dbReference type="EMBL" id="JBBNAE010000003">
    <property type="protein sequence ID" value="KAK9137874.1"/>
    <property type="molecule type" value="Genomic_DNA"/>
</dbReference>
<accession>A0AAP0PCD3</accession>
<dbReference type="PANTHER" id="PTHR46250">
    <property type="entry name" value="MYB/SANT-LIKE DNA-BINDING DOMAIN PROTEIN-RELATED"/>
    <property type="match status" value="1"/>
</dbReference>
<dbReference type="PANTHER" id="PTHR46250:SF17">
    <property type="entry name" value="MYB_SANT-LIKE DOMAIN-CONTAINING PROTEIN"/>
    <property type="match status" value="1"/>
</dbReference>
<organism evidence="2 3">
    <name type="scientific">Stephania japonica</name>
    <dbReference type="NCBI Taxonomy" id="461633"/>
    <lineage>
        <taxon>Eukaryota</taxon>
        <taxon>Viridiplantae</taxon>
        <taxon>Streptophyta</taxon>
        <taxon>Embryophyta</taxon>
        <taxon>Tracheophyta</taxon>
        <taxon>Spermatophyta</taxon>
        <taxon>Magnoliopsida</taxon>
        <taxon>Ranunculales</taxon>
        <taxon>Menispermaceae</taxon>
        <taxon>Menispermoideae</taxon>
        <taxon>Cissampelideae</taxon>
        <taxon>Stephania</taxon>
    </lineage>
</organism>
<protein>
    <submittedName>
        <fullName evidence="2">Uncharacterized protein</fullName>
    </submittedName>
</protein>
<proteinExistence type="predicted"/>
<evidence type="ECO:0000313" key="2">
    <source>
        <dbReference type="EMBL" id="KAK9137874.1"/>
    </source>
</evidence>
<gene>
    <name evidence="2" type="ORF">Sjap_008468</name>
</gene>